<evidence type="ECO:0000256" key="4">
    <source>
        <dbReference type="ARBA" id="ARBA00023274"/>
    </source>
</evidence>
<dbReference type="Pfam" id="PF01249">
    <property type="entry name" value="Ribosomal_S21e"/>
    <property type="match status" value="1"/>
</dbReference>
<dbReference type="FunFam" id="3.30.1230.20:FF:000002">
    <property type="entry name" value="40S ribosomal protein S21"/>
    <property type="match status" value="1"/>
</dbReference>
<proteinExistence type="inferred from homology"/>
<evidence type="ECO:0000256" key="2">
    <source>
        <dbReference type="ARBA" id="ARBA00010228"/>
    </source>
</evidence>
<comment type="similarity">
    <text evidence="1">Belongs to the PPR family. P subfamily.</text>
</comment>
<dbReference type="InterPro" id="IPR001931">
    <property type="entry name" value="Ribosomal_eS21"/>
</dbReference>
<dbReference type="InterPro" id="IPR018279">
    <property type="entry name" value="Ribosomal_eS21_CS"/>
</dbReference>
<organism evidence="6 7">
    <name type="scientific">Cynara cardunculus var. scolymus</name>
    <name type="common">Globe artichoke</name>
    <name type="synonym">Cynara scolymus</name>
    <dbReference type="NCBI Taxonomy" id="59895"/>
    <lineage>
        <taxon>Eukaryota</taxon>
        <taxon>Viridiplantae</taxon>
        <taxon>Streptophyta</taxon>
        <taxon>Embryophyta</taxon>
        <taxon>Tracheophyta</taxon>
        <taxon>Spermatophyta</taxon>
        <taxon>Magnoliopsida</taxon>
        <taxon>eudicotyledons</taxon>
        <taxon>Gunneridae</taxon>
        <taxon>Pentapetalae</taxon>
        <taxon>asterids</taxon>
        <taxon>campanulids</taxon>
        <taxon>Asterales</taxon>
        <taxon>Asteraceae</taxon>
        <taxon>Carduoideae</taxon>
        <taxon>Cardueae</taxon>
        <taxon>Carduinae</taxon>
        <taxon>Cynara</taxon>
    </lineage>
</organism>
<dbReference type="PROSITE" id="PS00996">
    <property type="entry name" value="RIBOSOMAL_S21E"/>
    <property type="match status" value="1"/>
</dbReference>
<dbReference type="AlphaFoldDB" id="A0A103XQH3"/>
<dbReference type="GO" id="GO:1990904">
    <property type="term" value="C:ribonucleoprotein complex"/>
    <property type="evidence" value="ECO:0007669"/>
    <property type="project" value="UniProtKB-KW"/>
</dbReference>
<evidence type="ECO:0000259" key="5">
    <source>
        <dbReference type="Pfam" id="PF25245"/>
    </source>
</evidence>
<dbReference type="Pfam" id="PF25245">
    <property type="entry name" value="TPR_At1g68980"/>
    <property type="match status" value="1"/>
</dbReference>
<dbReference type="Gene3D" id="3.30.1230.20">
    <property type="match status" value="1"/>
</dbReference>
<dbReference type="PANTHER" id="PTHR46598">
    <property type="entry name" value="BNAC05G43320D PROTEIN"/>
    <property type="match status" value="1"/>
</dbReference>
<reference evidence="6 7" key="1">
    <citation type="journal article" date="2016" name="Sci. Rep.">
        <title>The genome sequence of the outbreeding globe artichoke constructed de novo incorporating a phase-aware low-pass sequencing strategy of F1 progeny.</title>
        <authorList>
            <person name="Scaglione D."/>
            <person name="Reyes-Chin-Wo S."/>
            <person name="Acquadro A."/>
            <person name="Froenicke L."/>
            <person name="Portis E."/>
            <person name="Beitel C."/>
            <person name="Tirone M."/>
            <person name="Mauro R."/>
            <person name="Lo Monaco A."/>
            <person name="Mauromicale G."/>
            <person name="Faccioli P."/>
            <person name="Cattivelli L."/>
            <person name="Rieseberg L."/>
            <person name="Michelmore R."/>
            <person name="Lanteri S."/>
        </authorList>
    </citation>
    <scope>NUCLEOTIDE SEQUENCE [LARGE SCALE GENOMIC DNA]</scope>
    <source>
        <strain evidence="6">2C</strain>
    </source>
</reference>
<dbReference type="InterPro" id="IPR038579">
    <property type="entry name" value="Ribosomal_eS21_sf"/>
</dbReference>
<evidence type="ECO:0000256" key="3">
    <source>
        <dbReference type="ARBA" id="ARBA00022980"/>
    </source>
</evidence>
<keyword evidence="4" id="KW-0687">Ribonucleoprotein</keyword>
<dbReference type="Proteomes" id="UP000243975">
    <property type="component" value="Unassembled WGS sequence"/>
</dbReference>
<dbReference type="GO" id="GO:0005829">
    <property type="term" value="C:cytosol"/>
    <property type="evidence" value="ECO:0007669"/>
    <property type="project" value="UniProtKB-ARBA"/>
</dbReference>
<comment type="similarity">
    <text evidence="2">Belongs to the eukaryotic ribosomal protein eS21 family.</text>
</comment>
<dbReference type="InterPro" id="IPR011990">
    <property type="entry name" value="TPR-like_helical_dom_sf"/>
</dbReference>
<evidence type="ECO:0000256" key="1">
    <source>
        <dbReference type="ARBA" id="ARBA00007626"/>
    </source>
</evidence>
<dbReference type="Gene3D" id="1.25.40.10">
    <property type="entry name" value="Tetratricopeptide repeat domain"/>
    <property type="match status" value="1"/>
</dbReference>
<gene>
    <name evidence="6" type="ORF">Ccrd_002939</name>
</gene>
<name>A0A103XQH3_CYNCS</name>
<dbReference type="STRING" id="59895.A0A103XQH3"/>
<dbReference type="InterPro" id="IPR057440">
    <property type="entry name" value="At1g68980-like_TPR"/>
</dbReference>
<evidence type="ECO:0000313" key="7">
    <source>
        <dbReference type="Proteomes" id="UP000243975"/>
    </source>
</evidence>
<evidence type="ECO:0000313" key="6">
    <source>
        <dbReference type="EMBL" id="KVH94993.1"/>
    </source>
</evidence>
<dbReference type="GO" id="GO:0005634">
    <property type="term" value="C:nucleus"/>
    <property type="evidence" value="ECO:0007669"/>
    <property type="project" value="UniProtKB-ARBA"/>
</dbReference>
<feature type="domain" description="At1g68980-like TPR repeats" evidence="5">
    <location>
        <begin position="6"/>
        <end position="104"/>
    </location>
</feature>
<dbReference type="GO" id="GO:0005840">
    <property type="term" value="C:ribosome"/>
    <property type="evidence" value="ECO:0007669"/>
    <property type="project" value="UniProtKB-KW"/>
</dbReference>
<dbReference type="PANTHER" id="PTHR46598:SF2">
    <property type="entry name" value="OS01G0788900 PROTEIN"/>
    <property type="match status" value="1"/>
</dbReference>
<sequence length="478" mass="51962">MCSVKNDTHNLKRAFASLMFVLEINPDMLKPRTVETFLDSMKVTNGSPAFALVKSMFKNRYFIPFGMWGDALVVINRKIGKFCEFLEVFNKNCRIAKEEKLDSLRPDLAACNAALEGCCHEFESVTDAQKVLDTMFVLGVHPDETSFGCLVYVYAIKGLETKIIESEDLVSKFGFSDQRVFISNLISGTYGEIVKGYLTHGSIKALASLILEAQKLESTTVIVEKSVGYGIISACVNLGLLEKANNVLDEMNAQGGSVGLGVYVSILKAYGKEQRNSRSCTVGCPVNQLAAAAAAVRAMQKCSQLAAAAAVRATQNAAAKRSQLAAAILLLIDGRDEEGTHQLLPFAVVAAVSNGSEKDAASVLVEKPKENGTVGCCFAKEKKKNDTAVLLCEEIAKMQNEEGQNMDLYIPRKCSATNRLITSKDHASVQVNVGHVDETGRYTGQFSTFALCGFVRAQGDADSALDRLWQKKKVEARQ</sequence>
<dbReference type="Gramene" id="KVH94993">
    <property type="protein sequence ID" value="KVH94993"/>
    <property type="gene ID" value="Ccrd_002939"/>
</dbReference>
<comment type="caution">
    <text evidence="6">The sequence shown here is derived from an EMBL/GenBank/DDBJ whole genome shotgun (WGS) entry which is preliminary data.</text>
</comment>
<keyword evidence="3 6" id="KW-0689">Ribosomal protein</keyword>
<dbReference type="GO" id="GO:0003735">
    <property type="term" value="F:structural constituent of ribosome"/>
    <property type="evidence" value="ECO:0007669"/>
    <property type="project" value="InterPro"/>
</dbReference>
<protein>
    <submittedName>
        <fullName evidence="6">Ribosomal protein S21e</fullName>
    </submittedName>
</protein>
<dbReference type="EMBL" id="LEKV01004473">
    <property type="protein sequence ID" value="KVH94993.1"/>
    <property type="molecule type" value="Genomic_DNA"/>
</dbReference>
<keyword evidence="7" id="KW-1185">Reference proteome</keyword>
<dbReference type="GO" id="GO:0006412">
    <property type="term" value="P:translation"/>
    <property type="evidence" value="ECO:0007669"/>
    <property type="project" value="InterPro"/>
</dbReference>
<accession>A0A103XQH3</accession>